<gene>
    <name evidence="3" type="ORF">FMOSSE_LOCUS13789</name>
</gene>
<evidence type="ECO:0000313" key="3">
    <source>
        <dbReference type="EMBL" id="CAG8700357.1"/>
    </source>
</evidence>
<reference evidence="3" key="1">
    <citation type="submission" date="2021-06" db="EMBL/GenBank/DDBJ databases">
        <authorList>
            <person name="Kallberg Y."/>
            <person name="Tangrot J."/>
            <person name="Rosling A."/>
        </authorList>
    </citation>
    <scope>NUCLEOTIDE SEQUENCE</scope>
    <source>
        <strain evidence="3">87-6 pot B 2015</strain>
    </source>
</reference>
<accession>A0A9N9HQJ3</accession>
<feature type="signal peptide" evidence="2">
    <location>
        <begin position="1"/>
        <end position="22"/>
    </location>
</feature>
<comment type="caution">
    <text evidence="3">The sequence shown here is derived from an EMBL/GenBank/DDBJ whole genome shotgun (WGS) entry which is preliminary data.</text>
</comment>
<evidence type="ECO:0000313" key="4">
    <source>
        <dbReference type="Proteomes" id="UP000789375"/>
    </source>
</evidence>
<dbReference type="AlphaFoldDB" id="A0A9N9HQJ3"/>
<feature type="compositionally biased region" description="Polar residues" evidence="1">
    <location>
        <begin position="111"/>
        <end position="123"/>
    </location>
</feature>
<protein>
    <submittedName>
        <fullName evidence="3">1782_t:CDS:1</fullName>
    </submittedName>
</protein>
<keyword evidence="2" id="KW-0732">Signal</keyword>
<keyword evidence="4" id="KW-1185">Reference proteome</keyword>
<proteinExistence type="predicted"/>
<dbReference type="Proteomes" id="UP000789375">
    <property type="component" value="Unassembled WGS sequence"/>
</dbReference>
<sequence length="123" mass="12678">MKGLKIITITVALAILSTSVVSIPIKTDVEAPSVPLFSRRIITSEKGVQADASVSVLKRNAVVNVNADDVANASSNENGTNVNVGADDTNASVSAKKRNTDVKVNADDVANASSNENGTNVNV</sequence>
<feature type="region of interest" description="Disordered" evidence="1">
    <location>
        <begin position="71"/>
        <end position="123"/>
    </location>
</feature>
<feature type="chain" id="PRO_5040127669" evidence="2">
    <location>
        <begin position="23"/>
        <end position="123"/>
    </location>
</feature>
<organism evidence="3 4">
    <name type="scientific">Funneliformis mosseae</name>
    <name type="common">Endomycorrhizal fungus</name>
    <name type="synonym">Glomus mosseae</name>
    <dbReference type="NCBI Taxonomy" id="27381"/>
    <lineage>
        <taxon>Eukaryota</taxon>
        <taxon>Fungi</taxon>
        <taxon>Fungi incertae sedis</taxon>
        <taxon>Mucoromycota</taxon>
        <taxon>Glomeromycotina</taxon>
        <taxon>Glomeromycetes</taxon>
        <taxon>Glomerales</taxon>
        <taxon>Glomeraceae</taxon>
        <taxon>Funneliformis</taxon>
    </lineage>
</organism>
<evidence type="ECO:0000256" key="1">
    <source>
        <dbReference type="SAM" id="MobiDB-lite"/>
    </source>
</evidence>
<feature type="compositionally biased region" description="Polar residues" evidence="1">
    <location>
        <begin position="74"/>
        <end position="93"/>
    </location>
</feature>
<evidence type="ECO:0000256" key="2">
    <source>
        <dbReference type="SAM" id="SignalP"/>
    </source>
</evidence>
<dbReference type="EMBL" id="CAJVPP010008863">
    <property type="protein sequence ID" value="CAG8700357.1"/>
    <property type="molecule type" value="Genomic_DNA"/>
</dbReference>
<name>A0A9N9HQJ3_FUNMO</name>
<feature type="non-terminal residue" evidence="3">
    <location>
        <position position="123"/>
    </location>
</feature>